<dbReference type="InterPro" id="IPR051533">
    <property type="entry name" value="WaaL-like"/>
</dbReference>
<gene>
    <name evidence="7" type="ORF">GCM10010987_30600</name>
    <name evidence="8" type="ORF">XH86_32145</name>
</gene>
<protein>
    <submittedName>
        <fullName evidence="7 8">Ligase</fullName>
    </submittedName>
</protein>
<dbReference type="GO" id="GO:0016874">
    <property type="term" value="F:ligase activity"/>
    <property type="evidence" value="ECO:0007669"/>
    <property type="project" value="UniProtKB-KW"/>
</dbReference>
<reference evidence="7" key="1">
    <citation type="journal article" date="2014" name="Int. J. Syst. Evol. Microbiol.">
        <title>Complete genome sequence of Corynebacterium casei LMG S-19264T (=DSM 44701T), isolated from a smear-ripened cheese.</title>
        <authorList>
            <consortium name="US DOE Joint Genome Institute (JGI-PGF)"/>
            <person name="Walter F."/>
            <person name="Albersmeier A."/>
            <person name="Kalinowski J."/>
            <person name="Ruckert C."/>
        </authorList>
    </citation>
    <scope>NUCLEOTIDE SEQUENCE</scope>
    <source>
        <strain evidence="7">CGMCC 1.15034</strain>
    </source>
</reference>
<evidence type="ECO:0000259" key="6">
    <source>
        <dbReference type="Pfam" id="PF04932"/>
    </source>
</evidence>
<evidence type="ECO:0000256" key="3">
    <source>
        <dbReference type="ARBA" id="ARBA00022989"/>
    </source>
</evidence>
<evidence type="ECO:0000313" key="8">
    <source>
        <dbReference type="EMBL" id="QOZ62869.1"/>
    </source>
</evidence>
<feature type="transmembrane region" description="Helical" evidence="5">
    <location>
        <begin position="126"/>
        <end position="142"/>
    </location>
</feature>
<dbReference type="PANTHER" id="PTHR37422">
    <property type="entry name" value="TEICHURONIC ACID BIOSYNTHESIS PROTEIN TUAE"/>
    <property type="match status" value="1"/>
</dbReference>
<evidence type="ECO:0000313" key="9">
    <source>
        <dbReference type="Proteomes" id="UP000593880"/>
    </source>
</evidence>
<dbReference type="AlphaFoldDB" id="A0A410VDS7"/>
<sequence>MDRSAADMTDVEARSFGHALRDELAGLNVVQVARCLIVVAAVLLVMITLDPFPDLRSEDVANVVGGRMALNYITFGLLAAVGMLFVLVTDAPSLRTLVTPLHLCLVGWMLINVLLSESREVSIQRFVLAASVTSLAVILPLLPPTQRSFNLCLGAAALVLLGVCYLGVILAPQYSIHSALDITEPQLAGDWRGSFGHKNVASPVMTILVYVGIYLSAVGSFVMGPAIALLAGIFLVFTGGKTSSVLCLAIYALASLVYVTKSLWLKRTICFVPLIVMNLLTVGSVMSPALGSVTRMLPVDPTFTGRSDIWEFALAAVAEKPIVGHGYAAFWDDVTARQTAKGSEWAVTAAHSHNSYLDLAVTIGLPGLLLVVLIFVLAPLRNFQKTQAHNRSNALGKLFLTIWLFGLYFGTTETFLLERQNPVWFMFALAVAGLHFLARFQCVAQMEPEH</sequence>
<feature type="transmembrane region" description="Helical" evidence="5">
    <location>
        <begin position="243"/>
        <end position="259"/>
    </location>
</feature>
<feature type="transmembrane region" description="Helical" evidence="5">
    <location>
        <begin position="271"/>
        <end position="290"/>
    </location>
</feature>
<feature type="transmembrane region" description="Helical" evidence="5">
    <location>
        <begin position="29"/>
        <end position="49"/>
    </location>
</feature>
<keyword evidence="7" id="KW-0436">Ligase</keyword>
<comment type="subcellular location">
    <subcellularLocation>
        <location evidence="1">Membrane</location>
        <topology evidence="1">Multi-pass membrane protein</topology>
    </subcellularLocation>
</comment>
<proteinExistence type="predicted"/>
<evidence type="ECO:0000313" key="10">
    <source>
        <dbReference type="Proteomes" id="UP000625079"/>
    </source>
</evidence>
<dbReference type="PANTHER" id="PTHR37422:SF21">
    <property type="entry name" value="EXOQ-LIKE PROTEIN"/>
    <property type="match status" value="1"/>
</dbReference>
<keyword evidence="4 5" id="KW-0472">Membrane</keyword>
<name>A0A410VDS7_9BRAD</name>
<feature type="domain" description="O-antigen ligase-related" evidence="6">
    <location>
        <begin position="227"/>
        <end position="371"/>
    </location>
</feature>
<reference evidence="7" key="3">
    <citation type="submission" date="2022-12" db="EMBL/GenBank/DDBJ databases">
        <authorList>
            <person name="Sun Q."/>
            <person name="Zhou Y."/>
        </authorList>
    </citation>
    <scope>NUCLEOTIDE SEQUENCE</scope>
    <source>
        <strain evidence="7">CGMCC 1.15034</strain>
    </source>
</reference>
<feature type="transmembrane region" description="Helical" evidence="5">
    <location>
        <begin position="423"/>
        <end position="440"/>
    </location>
</feature>
<evidence type="ECO:0000313" key="7">
    <source>
        <dbReference type="EMBL" id="GGI24680.1"/>
    </source>
</evidence>
<dbReference type="EMBL" id="CP030057">
    <property type="protein sequence ID" value="QOZ62869.1"/>
    <property type="molecule type" value="Genomic_DNA"/>
</dbReference>
<evidence type="ECO:0000256" key="5">
    <source>
        <dbReference type="SAM" id="Phobius"/>
    </source>
</evidence>
<dbReference type="EMBL" id="BMHC01000005">
    <property type="protein sequence ID" value="GGI24680.1"/>
    <property type="molecule type" value="Genomic_DNA"/>
</dbReference>
<feature type="transmembrane region" description="Helical" evidence="5">
    <location>
        <begin position="148"/>
        <end position="171"/>
    </location>
</feature>
<feature type="transmembrane region" description="Helical" evidence="5">
    <location>
        <begin position="359"/>
        <end position="380"/>
    </location>
</feature>
<dbReference type="InterPro" id="IPR007016">
    <property type="entry name" value="O-antigen_ligase-rel_domated"/>
</dbReference>
<feature type="transmembrane region" description="Helical" evidence="5">
    <location>
        <begin position="69"/>
        <end position="88"/>
    </location>
</feature>
<dbReference type="Pfam" id="PF04932">
    <property type="entry name" value="Wzy_C"/>
    <property type="match status" value="1"/>
</dbReference>
<feature type="transmembrane region" description="Helical" evidence="5">
    <location>
        <begin position="94"/>
        <end position="114"/>
    </location>
</feature>
<feature type="transmembrane region" description="Helical" evidence="5">
    <location>
        <begin position="392"/>
        <end position="411"/>
    </location>
</feature>
<accession>A0A410VDS7</accession>
<keyword evidence="3 5" id="KW-1133">Transmembrane helix</keyword>
<dbReference type="GO" id="GO:0016020">
    <property type="term" value="C:membrane"/>
    <property type="evidence" value="ECO:0007669"/>
    <property type="project" value="UniProtKB-SubCell"/>
</dbReference>
<evidence type="ECO:0000256" key="4">
    <source>
        <dbReference type="ARBA" id="ARBA00023136"/>
    </source>
</evidence>
<keyword evidence="9" id="KW-1185">Reference proteome</keyword>
<feature type="transmembrane region" description="Helical" evidence="5">
    <location>
        <begin position="207"/>
        <end position="237"/>
    </location>
</feature>
<dbReference type="RefSeq" id="WP_128968442.1">
    <property type="nucleotide sequence ID" value="NZ_BMHC01000005.1"/>
</dbReference>
<reference evidence="8 9" key="2">
    <citation type="submission" date="2018-06" db="EMBL/GenBank/DDBJ databases">
        <title>Comparative genomics of rhizobia nodulating Arachis hypogaea in China.</title>
        <authorList>
            <person name="Li Y."/>
        </authorList>
    </citation>
    <scope>NUCLEOTIDE SEQUENCE [LARGE SCALE GENOMIC DNA]</scope>
    <source>
        <strain evidence="8 9">CCBAU 51658</strain>
    </source>
</reference>
<evidence type="ECO:0000256" key="1">
    <source>
        <dbReference type="ARBA" id="ARBA00004141"/>
    </source>
</evidence>
<organism evidence="7 10">
    <name type="scientific">Bradyrhizobium guangdongense</name>
    <dbReference type="NCBI Taxonomy" id="1325090"/>
    <lineage>
        <taxon>Bacteria</taxon>
        <taxon>Pseudomonadati</taxon>
        <taxon>Pseudomonadota</taxon>
        <taxon>Alphaproteobacteria</taxon>
        <taxon>Hyphomicrobiales</taxon>
        <taxon>Nitrobacteraceae</taxon>
        <taxon>Bradyrhizobium</taxon>
    </lineage>
</organism>
<evidence type="ECO:0000256" key="2">
    <source>
        <dbReference type="ARBA" id="ARBA00022692"/>
    </source>
</evidence>
<dbReference type="OrthoDB" id="4391260at2"/>
<dbReference type="Proteomes" id="UP000625079">
    <property type="component" value="Unassembled WGS sequence"/>
</dbReference>
<dbReference type="Proteomes" id="UP000593880">
    <property type="component" value="Chromosome"/>
</dbReference>
<keyword evidence="2 5" id="KW-0812">Transmembrane</keyword>